<dbReference type="SUPFAM" id="SSF46785">
    <property type="entry name" value="Winged helix' DNA-binding domain"/>
    <property type="match status" value="1"/>
</dbReference>
<dbReference type="EMBL" id="SOKJ01000404">
    <property type="protein sequence ID" value="TET07758.1"/>
    <property type="molecule type" value="Genomic_DNA"/>
</dbReference>
<dbReference type="SMART" id="SM00347">
    <property type="entry name" value="HTH_MARR"/>
    <property type="match status" value="1"/>
</dbReference>
<feature type="domain" description="HTH marR-type" evidence="4">
    <location>
        <begin position="8"/>
        <end position="140"/>
    </location>
</feature>
<evidence type="ECO:0000313" key="5">
    <source>
        <dbReference type="EMBL" id="TET07758.1"/>
    </source>
</evidence>
<dbReference type="GO" id="GO:0003677">
    <property type="term" value="F:DNA binding"/>
    <property type="evidence" value="ECO:0007669"/>
    <property type="project" value="UniProtKB-KW"/>
</dbReference>
<comment type="caution">
    <text evidence="5">The sequence shown here is derived from an EMBL/GenBank/DDBJ whole genome shotgun (WGS) entry which is preliminary data.</text>
</comment>
<gene>
    <name evidence="5" type="ORF">E3J84_07040</name>
</gene>
<dbReference type="Pfam" id="PF12802">
    <property type="entry name" value="MarR_2"/>
    <property type="match status" value="1"/>
</dbReference>
<dbReference type="Proteomes" id="UP000316360">
    <property type="component" value="Unassembled WGS sequence"/>
</dbReference>
<proteinExistence type="predicted"/>
<keyword evidence="1" id="KW-0805">Transcription regulation</keyword>
<name>A0A523RPR2_UNCAE</name>
<accession>A0A523RPR2</accession>
<dbReference type="CDD" id="cd00090">
    <property type="entry name" value="HTH_ARSR"/>
    <property type="match status" value="1"/>
</dbReference>
<dbReference type="InterPro" id="IPR011991">
    <property type="entry name" value="ArsR-like_HTH"/>
</dbReference>
<evidence type="ECO:0000259" key="4">
    <source>
        <dbReference type="PROSITE" id="PS50995"/>
    </source>
</evidence>
<organism evidence="5 6">
    <name type="scientific">Aerophobetes bacterium</name>
    <dbReference type="NCBI Taxonomy" id="2030807"/>
    <lineage>
        <taxon>Bacteria</taxon>
        <taxon>Candidatus Aerophobota</taxon>
    </lineage>
</organism>
<dbReference type="InterPro" id="IPR036388">
    <property type="entry name" value="WH-like_DNA-bd_sf"/>
</dbReference>
<dbReference type="PANTHER" id="PTHR42756:SF1">
    <property type="entry name" value="TRANSCRIPTIONAL REPRESSOR OF EMRAB OPERON"/>
    <property type="match status" value="1"/>
</dbReference>
<dbReference type="GO" id="GO:0003700">
    <property type="term" value="F:DNA-binding transcription factor activity"/>
    <property type="evidence" value="ECO:0007669"/>
    <property type="project" value="InterPro"/>
</dbReference>
<dbReference type="AlphaFoldDB" id="A0A523RPR2"/>
<keyword evidence="3" id="KW-0804">Transcription</keyword>
<evidence type="ECO:0000256" key="1">
    <source>
        <dbReference type="ARBA" id="ARBA00023015"/>
    </source>
</evidence>
<reference evidence="5 6" key="1">
    <citation type="submission" date="2019-03" db="EMBL/GenBank/DDBJ databases">
        <title>Metabolic potential of uncultured bacteria and archaea associated with petroleum seepage in deep-sea sediments.</title>
        <authorList>
            <person name="Dong X."/>
            <person name="Hubert C."/>
        </authorList>
    </citation>
    <scope>NUCLEOTIDE SEQUENCE [LARGE SCALE GENOMIC DNA]</scope>
    <source>
        <strain evidence="5">E44_bin7</strain>
    </source>
</reference>
<evidence type="ECO:0000313" key="6">
    <source>
        <dbReference type="Proteomes" id="UP000316360"/>
    </source>
</evidence>
<evidence type="ECO:0000256" key="3">
    <source>
        <dbReference type="ARBA" id="ARBA00023163"/>
    </source>
</evidence>
<evidence type="ECO:0000256" key="2">
    <source>
        <dbReference type="ARBA" id="ARBA00023125"/>
    </source>
</evidence>
<dbReference type="PANTHER" id="PTHR42756">
    <property type="entry name" value="TRANSCRIPTIONAL REGULATOR, MARR"/>
    <property type="match status" value="1"/>
</dbReference>
<protein>
    <submittedName>
        <fullName evidence="5">MarR family transcriptional regulator</fullName>
    </submittedName>
</protein>
<dbReference type="Gene3D" id="1.10.10.10">
    <property type="entry name" value="Winged helix-like DNA-binding domain superfamily/Winged helix DNA-binding domain"/>
    <property type="match status" value="1"/>
</dbReference>
<dbReference type="InterPro" id="IPR036390">
    <property type="entry name" value="WH_DNA-bd_sf"/>
</dbReference>
<keyword evidence="2" id="KW-0238">DNA-binding</keyword>
<sequence length="161" mass="18488">MSAEEKFFNDFSLLISQLIRKLNLLERDEKVCLGVTISQCYTIETLARKDKLSMKELSQEMGVAVSTMTRILDVLVRDGLAKRENNPKDRRSVYVQLTAKGKNLASKLKGCTEDYLRAIFERIPNKKQEEIIESLDILLKAIEQHPFCSQSIDRTGEYREG</sequence>
<dbReference type="PRINTS" id="PR00598">
    <property type="entry name" value="HTHMARR"/>
</dbReference>
<dbReference type="PROSITE" id="PS50995">
    <property type="entry name" value="HTH_MARR_2"/>
    <property type="match status" value="1"/>
</dbReference>
<dbReference type="InterPro" id="IPR000835">
    <property type="entry name" value="HTH_MarR-typ"/>
</dbReference>